<evidence type="ECO:0000256" key="4">
    <source>
        <dbReference type="ARBA" id="ARBA00022692"/>
    </source>
</evidence>
<evidence type="ECO:0000256" key="9">
    <source>
        <dbReference type="SAM" id="Phobius"/>
    </source>
</evidence>
<evidence type="ECO:0000259" key="10">
    <source>
        <dbReference type="PROSITE" id="PS50893"/>
    </source>
</evidence>
<evidence type="ECO:0000256" key="7">
    <source>
        <dbReference type="ARBA" id="ARBA00022989"/>
    </source>
</evidence>
<keyword evidence="3" id="KW-0813">Transport</keyword>
<evidence type="ECO:0000256" key="1">
    <source>
        <dbReference type="ARBA" id="ARBA00004141"/>
    </source>
</evidence>
<dbReference type="FunFam" id="1.20.1560.10:FF:000215">
    <property type="entry name" value="ABC transporter B family member 4"/>
    <property type="match status" value="1"/>
</dbReference>
<dbReference type="PANTHER" id="PTHR43394">
    <property type="entry name" value="ATP-DEPENDENT PERMEASE MDL1, MITOCHONDRIAL"/>
    <property type="match status" value="1"/>
</dbReference>
<dbReference type="GO" id="GO:0015421">
    <property type="term" value="F:ABC-type oligopeptide transporter activity"/>
    <property type="evidence" value="ECO:0007669"/>
    <property type="project" value="TreeGrafter"/>
</dbReference>
<evidence type="ECO:0000256" key="2">
    <source>
        <dbReference type="ARBA" id="ARBA00007577"/>
    </source>
</evidence>
<dbReference type="CDD" id="cd03249">
    <property type="entry name" value="ABC_MTABC3_MDL1_MDL2"/>
    <property type="match status" value="1"/>
</dbReference>
<reference evidence="12" key="1">
    <citation type="submission" date="2021-02" db="EMBL/GenBank/DDBJ databases">
        <title>First Annotated Genome of the Yellow-green Alga Tribonema minus.</title>
        <authorList>
            <person name="Mahan K.M."/>
        </authorList>
    </citation>
    <scope>NUCLEOTIDE SEQUENCE</scope>
    <source>
        <strain evidence="12">UTEX B ZZ1240</strain>
    </source>
</reference>
<organism evidence="12 13">
    <name type="scientific">Tribonema minus</name>
    <dbReference type="NCBI Taxonomy" id="303371"/>
    <lineage>
        <taxon>Eukaryota</taxon>
        <taxon>Sar</taxon>
        <taxon>Stramenopiles</taxon>
        <taxon>Ochrophyta</taxon>
        <taxon>PX clade</taxon>
        <taxon>Xanthophyceae</taxon>
        <taxon>Tribonematales</taxon>
        <taxon>Tribonemataceae</taxon>
        <taxon>Tribonema</taxon>
    </lineage>
</organism>
<dbReference type="PANTHER" id="PTHR43394:SF1">
    <property type="entry name" value="ATP-BINDING CASSETTE SUB-FAMILY B MEMBER 10, MITOCHONDRIAL"/>
    <property type="match status" value="1"/>
</dbReference>
<feature type="transmembrane region" description="Helical" evidence="9">
    <location>
        <begin position="151"/>
        <end position="170"/>
    </location>
</feature>
<dbReference type="OrthoDB" id="6500128at2759"/>
<keyword evidence="6" id="KW-0067">ATP-binding</keyword>
<feature type="domain" description="ABC transmembrane type-1" evidence="11">
    <location>
        <begin position="15"/>
        <end position="295"/>
    </location>
</feature>
<dbReference type="GO" id="GO:0005743">
    <property type="term" value="C:mitochondrial inner membrane"/>
    <property type="evidence" value="ECO:0007669"/>
    <property type="project" value="TreeGrafter"/>
</dbReference>
<dbReference type="AlphaFoldDB" id="A0A835ZGY2"/>
<evidence type="ECO:0000256" key="6">
    <source>
        <dbReference type="ARBA" id="ARBA00022840"/>
    </source>
</evidence>
<accession>A0A835ZGY2</accession>
<keyword evidence="13" id="KW-1185">Reference proteome</keyword>
<dbReference type="EMBL" id="JAFCMP010000024">
    <property type="protein sequence ID" value="KAG5191105.1"/>
    <property type="molecule type" value="Genomic_DNA"/>
</dbReference>
<dbReference type="InterPro" id="IPR003439">
    <property type="entry name" value="ABC_transporter-like_ATP-bd"/>
</dbReference>
<dbReference type="PROSITE" id="PS50893">
    <property type="entry name" value="ABC_TRANSPORTER_2"/>
    <property type="match status" value="1"/>
</dbReference>
<evidence type="ECO:0000313" key="12">
    <source>
        <dbReference type="EMBL" id="KAG5191105.1"/>
    </source>
</evidence>
<protein>
    <submittedName>
        <fullName evidence="12">Efflux ABC transporter</fullName>
    </submittedName>
</protein>
<dbReference type="SMART" id="SM00382">
    <property type="entry name" value="AAA"/>
    <property type="match status" value="1"/>
</dbReference>
<comment type="caution">
    <text evidence="12">The sequence shown here is derived from an EMBL/GenBank/DDBJ whole genome shotgun (WGS) entry which is preliminary data.</text>
</comment>
<dbReference type="InterPro" id="IPR003593">
    <property type="entry name" value="AAA+_ATPase"/>
</dbReference>
<dbReference type="SUPFAM" id="SSF52540">
    <property type="entry name" value="P-loop containing nucleoside triphosphate hydrolases"/>
    <property type="match status" value="1"/>
</dbReference>
<dbReference type="PROSITE" id="PS51257">
    <property type="entry name" value="PROKAR_LIPOPROTEIN"/>
    <property type="match status" value="1"/>
</dbReference>
<gene>
    <name evidence="12" type="ORF">JKP88DRAFT_184241</name>
</gene>
<dbReference type="PROSITE" id="PS50929">
    <property type="entry name" value="ABC_TM1F"/>
    <property type="match status" value="1"/>
</dbReference>
<evidence type="ECO:0000256" key="5">
    <source>
        <dbReference type="ARBA" id="ARBA00022741"/>
    </source>
</evidence>
<comment type="subcellular location">
    <subcellularLocation>
        <location evidence="1">Membrane</location>
        <topology evidence="1">Multi-pass membrane protein</topology>
    </subcellularLocation>
</comment>
<evidence type="ECO:0000313" key="13">
    <source>
        <dbReference type="Proteomes" id="UP000664859"/>
    </source>
</evidence>
<keyword evidence="5" id="KW-0547">Nucleotide-binding</keyword>
<evidence type="ECO:0000256" key="3">
    <source>
        <dbReference type="ARBA" id="ARBA00022448"/>
    </source>
</evidence>
<evidence type="ECO:0000259" key="11">
    <source>
        <dbReference type="PROSITE" id="PS50929"/>
    </source>
</evidence>
<proteinExistence type="inferred from homology"/>
<dbReference type="Gene3D" id="1.20.1560.10">
    <property type="entry name" value="ABC transporter type 1, transmembrane domain"/>
    <property type="match status" value="1"/>
</dbReference>
<dbReference type="SUPFAM" id="SSF90123">
    <property type="entry name" value="ABC transporter transmembrane region"/>
    <property type="match status" value="1"/>
</dbReference>
<keyword evidence="4 9" id="KW-0812">Transmembrane</keyword>
<dbReference type="GO" id="GO:0005524">
    <property type="term" value="F:ATP binding"/>
    <property type="evidence" value="ECO:0007669"/>
    <property type="project" value="UniProtKB-KW"/>
</dbReference>
<dbReference type="InterPro" id="IPR017871">
    <property type="entry name" value="ABC_transporter-like_CS"/>
</dbReference>
<dbReference type="GO" id="GO:0016887">
    <property type="term" value="F:ATP hydrolysis activity"/>
    <property type="evidence" value="ECO:0007669"/>
    <property type="project" value="InterPro"/>
</dbReference>
<dbReference type="FunFam" id="3.40.50.300:FF:000251">
    <property type="entry name" value="ABC transporter B family member 19"/>
    <property type="match status" value="1"/>
</dbReference>
<dbReference type="Proteomes" id="UP000664859">
    <property type="component" value="Unassembled WGS sequence"/>
</dbReference>
<dbReference type="InterPro" id="IPR011527">
    <property type="entry name" value="ABC1_TM_dom"/>
</dbReference>
<dbReference type="GO" id="GO:0090374">
    <property type="term" value="P:oligopeptide export from mitochondrion"/>
    <property type="evidence" value="ECO:0007669"/>
    <property type="project" value="TreeGrafter"/>
</dbReference>
<dbReference type="InterPro" id="IPR027417">
    <property type="entry name" value="P-loop_NTPase"/>
</dbReference>
<dbReference type="Pfam" id="PF00005">
    <property type="entry name" value="ABC_tran"/>
    <property type="match status" value="1"/>
</dbReference>
<dbReference type="PROSITE" id="PS00211">
    <property type="entry name" value="ABC_TRANSPORTER_1"/>
    <property type="match status" value="1"/>
</dbReference>
<keyword evidence="8 9" id="KW-0472">Membrane</keyword>
<keyword evidence="7 9" id="KW-1133">Transmembrane helix</keyword>
<name>A0A835ZGY2_9STRA</name>
<evidence type="ECO:0000256" key="8">
    <source>
        <dbReference type="ARBA" id="ARBA00023136"/>
    </source>
</evidence>
<feature type="domain" description="ABC transporter" evidence="10">
    <location>
        <begin position="332"/>
        <end position="570"/>
    </location>
</feature>
<dbReference type="Gene3D" id="3.40.50.300">
    <property type="entry name" value="P-loop containing nucleotide triphosphate hydrolases"/>
    <property type="match status" value="1"/>
</dbReference>
<feature type="transmembrane region" description="Helical" evidence="9">
    <location>
        <begin position="52"/>
        <end position="78"/>
    </location>
</feature>
<comment type="similarity">
    <text evidence="2">Belongs to the ABC transporter superfamily. ABCB family. Multidrug resistance exporter (TC 3.A.1.201) subfamily.</text>
</comment>
<sequence>MWSLARPEGRLIGSGLTLLAGTSCVSLAFPRVMGGLIDAVMGGAGTTTPYEAAAVLMGLFSLQSLMLVGRSAALSVAGERIAARLRRRLFQAVAKQDMAFFDANSTGELVNRLASDVLLVQKALTSSTAQGLRSLFLVTGSSVMMYTMSPYLAAVSVAIFPPVMGAGWYFGRKLKAQQKSVQAALAGSSGVAEEVIGSISTVRAFGAEQRECARYNTKVNDSCTLAARVGVTTAVFEGSMHLGAHASLVAVMAAGGAQLVAGALTVGDMTSFLLYSTFMALNVSGLGSVYADAMRAIGASDRVMDIIRGAEGEGERGGGSAGAVLAAVRGDIRFDGVQFLYPTRPEHQVLQGLALEVQAGKTLAVVGPSGCGKSTLCRLLTRLYEPSAGSVTLDGVDISSLDVLWLREKAVGIVDQEPVLFNASIADNIRYGRPEATDAEVVQAAKVANAHEFITQFSHGYQTQAGASGQQLSGGQRQRIAIARAVLKDPAVLLLDEFSSALDSDSEQRVQEALEHVTRGRTSIIIAHRLSTARAMADKIAVMDSGRVVESGSFDELMARDGGVFRRMYLTQVSDQPQVEQPQP</sequence>
<dbReference type="InterPro" id="IPR039421">
    <property type="entry name" value="Type_1_exporter"/>
</dbReference>
<dbReference type="InterPro" id="IPR036640">
    <property type="entry name" value="ABC1_TM_sf"/>
</dbReference>
<dbReference type="Pfam" id="PF00664">
    <property type="entry name" value="ABC_membrane"/>
    <property type="match status" value="1"/>
</dbReference>